<dbReference type="Gene3D" id="3.10.450.50">
    <property type="match status" value="1"/>
</dbReference>
<protein>
    <submittedName>
        <fullName evidence="2">DUF4783 domain-containing protein</fullName>
    </submittedName>
</protein>
<organism evidence="2 3">
    <name type="scientific">Flaviaesturariibacter aridisoli</name>
    <dbReference type="NCBI Taxonomy" id="2545761"/>
    <lineage>
        <taxon>Bacteria</taxon>
        <taxon>Pseudomonadati</taxon>
        <taxon>Bacteroidota</taxon>
        <taxon>Chitinophagia</taxon>
        <taxon>Chitinophagales</taxon>
        <taxon>Chitinophagaceae</taxon>
        <taxon>Flaviaestuariibacter</taxon>
    </lineage>
</organism>
<dbReference type="EMBL" id="SKFH01000006">
    <property type="protein sequence ID" value="TCZ73503.1"/>
    <property type="molecule type" value="Genomic_DNA"/>
</dbReference>
<dbReference type="OrthoDB" id="1524766at2"/>
<proteinExistence type="predicted"/>
<dbReference type="InterPro" id="IPR031977">
    <property type="entry name" value="DUF4783"/>
</dbReference>
<feature type="signal peptide" evidence="1">
    <location>
        <begin position="1"/>
        <end position="21"/>
    </location>
</feature>
<sequence>MKKLLLFSLALVALFSFRVLSGLDDVIGALRSGNATELARYIDDNVEISLPDKADRYSRSQATMVLQDFFANNGVKSFELKHKGDNGGNQFCIGTLLTRSGSYRTTVYLSSRNGKQLVREIRFQQ</sequence>
<dbReference type="Pfam" id="PF16022">
    <property type="entry name" value="DUF4783"/>
    <property type="match status" value="1"/>
</dbReference>
<name>A0A4R4E3U4_9BACT</name>
<dbReference type="Proteomes" id="UP000295164">
    <property type="component" value="Unassembled WGS sequence"/>
</dbReference>
<evidence type="ECO:0000256" key="1">
    <source>
        <dbReference type="SAM" id="SignalP"/>
    </source>
</evidence>
<dbReference type="AlphaFoldDB" id="A0A4R4E3U4"/>
<keyword evidence="1" id="KW-0732">Signal</keyword>
<reference evidence="2 3" key="1">
    <citation type="submission" date="2019-03" db="EMBL/GenBank/DDBJ databases">
        <authorList>
            <person name="Kim M.K.M."/>
        </authorList>
    </citation>
    <scope>NUCLEOTIDE SEQUENCE [LARGE SCALE GENOMIC DNA]</scope>
    <source>
        <strain evidence="2 3">17J68-15</strain>
    </source>
</reference>
<gene>
    <name evidence="2" type="ORF">E0486_05955</name>
</gene>
<accession>A0A4R4E3U4</accession>
<evidence type="ECO:0000313" key="2">
    <source>
        <dbReference type="EMBL" id="TCZ73503.1"/>
    </source>
</evidence>
<evidence type="ECO:0000313" key="3">
    <source>
        <dbReference type="Proteomes" id="UP000295164"/>
    </source>
</evidence>
<feature type="chain" id="PRO_5020578765" evidence="1">
    <location>
        <begin position="22"/>
        <end position="125"/>
    </location>
</feature>
<keyword evidence="3" id="KW-1185">Reference proteome</keyword>
<dbReference type="RefSeq" id="WP_131851232.1">
    <property type="nucleotide sequence ID" value="NZ_SKFH01000006.1"/>
</dbReference>
<comment type="caution">
    <text evidence="2">The sequence shown here is derived from an EMBL/GenBank/DDBJ whole genome shotgun (WGS) entry which is preliminary data.</text>
</comment>